<dbReference type="CDD" id="cd16018">
    <property type="entry name" value="Enpp"/>
    <property type="match status" value="1"/>
</dbReference>
<dbReference type="EMBL" id="CAIT01000004">
    <property type="protein sequence ID" value="CCH51555.1"/>
    <property type="molecule type" value="Genomic_DNA"/>
</dbReference>
<evidence type="ECO:0000313" key="2">
    <source>
        <dbReference type="EMBL" id="CCH51555.1"/>
    </source>
</evidence>
<dbReference type="InterPro" id="IPR017850">
    <property type="entry name" value="Alkaline_phosphatase_core_sf"/>
</dbReference>
<comment type="caution">
    <text evidence="2">The sequence shown here is derived from an EMBL/GenBank/DDBJ whole genome shotgun (WGS) entry which is preliminary data.</text>
</comment>
<dbReference type="InterPro" id="IPR002591">
    <property type="entry name" value="Phosphodiest/P_Trfase"/>
</dbReference>
<name>I2GCD1_9BACT</name>
<accession>I2GCD1</accession>
<proteinExistence type="predicted"/>
<gene>
    <name evidence="2" type="ORF">BN8_00484</name>
</gene>
<feature type="chain" id="PRO_5003658286" evidence="1">
    <location>
        <begin position="23"/>
        <end position="448"/>
    </location>
</feature>
<evidence type="ECO:0000256" key="1">
    <source>
        <dbReference type="SAM" id="SignalP"/>
    </source>
</evidence>
<feature type="signal peptide" evidence="1">
    <location>
        <begin position="1"/>
        <end position="22"/>
    </location>
</feature>
<dbReference type="STRING" id="1185876.BN8_00484"/>
<dbReference type="SUPFAM" id="SSF53649">
    <property type="entry name" value="Alkaline phosphatase-like"/>
    <property type="match status" value="1"/>
</dbReference>
<organism evidence="2 3">
    <name type="scientific">Fibrisoma limi BUZ 3</name>
    <dbReference type="NCBI Taxonomy" id="1185876"/>
    <lineage>
        <taxon>Bacteria</taxon>
        <taxon>Pseudomonadati</taxon>
        <taxon>Bacteroidota</taxon>
        <taxon>Cytophagia</taxon>
        <taxon>Cytophagales</taxon>
        <taxon>Spirosomataceae</taxon>
        <taxon>Fibrisoma</taxon>
    </lineage>
</organism>
<dbReference type="eggNOG" id="COG1524">
    <property type="taxonomic scope" value="Bacteria"/>
</dbReference>
<keyword evidence="1" id="KW-0732">Signal</keyword>
<sequence length="448" mass="49416">MKKLTAFLLLLLMAVVAQPGFAQPKPTAKHVILISIDGMRPDFYTDSKWPAYTIQQLAKEGIQARGMRPVLPSVTLPDHITMITGALPMRHGIYHNQPFDAKGWSAGSFSNSSQIKVPTLWDAVKKSGGTCAAINWPVSVGAPVNWYYRSYRTPDSSAPDEFLKEIEENVTGKTPVADRSQTSTDFDSYASDMRAANVAAYLIQKHKPNLITVHFVTTDHVQHEQGKEGDKVYKAVAHADVCVSQLVEAAKKAGIYENTVFIIAGDHGFEDRHTQLAWNSLLIKEGLLENKPDRGNWKACFKDQFLILKDPNDKATLARVRKLIEEQPAPIRKLYRIVERAELDKYGADPNAALAIQTVEGVVCTSRYNHPDLVQSTPGGSHGMLPDRPSLNAGFVAFGPGLRKKMVVPTLGMEDVAPLVAYTLGIDFKVPDGILYPGMIADEYIKGY</sequence>
<dbReference type="AlphaFoldDB" id="I2GCD1"/>
<protein>
    <submittedName>
        <fullName evidence="2">Ectonucleotide pyrophosphatase/phosphodiesterase family member 4 Short=E-NPP4</fullName>
    </submittedName>
</protein>
<dbReference type="OrthoDB" id="9779418at2"/>
<evidence type="ECO:0000313" key="3">
    <source>
        <dbReference type="Proteomes" id="UP000009309"/>
    </source>
</evidence>
<dbReference type="PANTHER" id="PTHR10151:SF120">
    <property type="entry name" value="BIS(5'-ADENOSYL)-TRIPHOSPHATASE"/>
    <property type="match status" value="1"/>
</dbReference>
<dbReference type="GO" id="GO:0016787">
    <property type="term" value="F:hydrolase activity"/>
    <property type="evidence" value="ECO:0007669"/>
    <property type="project" value="UniProtKB-ARBA"/>
</dbReference>
<dbReference type="Gene3D" id="3.40.720.10">
    <property type="entry name" value="Alkaline Phosphatase, subunit A"/>
    <property type="match status" value="1"/>
</dbReference>
<dbReference type="RefSeq" id="WP_009280141.1">
    <property type="nucleotide sequence ID" value="NZ_CAIT01000004.1"/>
</dbReference>
<dbReference type="Pfam" id="PF01663">
    <property type="entry name" value="Phosphodiest"/>
    <property type="match status" value="1"/>
</dbReference>
<reference evidence="2 3" key="1">
    <citation type="journal article" date="2012" name="J. Bacteriol.">
        <title>Genome Sequence of the Filamentous Bacterium Fibrisoma limi BUZ 3T.</title>
        <authorList>
            <person name="Filippini M."/>
            <person name="Qi W."/>
            <person name="Jaenicke S."/>
            <person name="Goesmann A."/>
            <person name="Smits T.H."/>
            <person name="Bagheri H.C."/>
        </authorList>
    </citation>
    <scope>NUCLEOTIDE SEQUENCE [LARGE SCALE GENOMIC DNA]</scope>
    <source>
        <strain evidence="3">BUZ 3T</strain>
    </source>
</reference>
<keyword evidence="3" id="KW-1185">Reference proteome</keyword>
<dbReference type="PANTHER" id="PTHR10151">
    <property type="entry name" value="ECTONUCLEOTIDE PYROPHOSPHATASE/PHOSPHODIESTERASE"/>
    <property type="match status" value="1"/>
</dbReference>
<dbReference type="Proteomes" id="UP000009309">
    <property type="component" value="Unassembled WGS sequence"/>
</dbReference>